<evidence type="ECO:0000313" key="3">
    <source>
        <dbReference type="EMBL" id="MEB3430142.1"/>
    </source>
</evidence>
<gene>
    <name evidence="3" type="ORF">VLK81_09115</name>
</gene>
<dbReference type="EMBL" id="JAYKOT010000003">
    <property type="protein sequence ID" value="MEB3430142.1"/>
    <property type="molecule type" value="Genomic_DNA"/>
</dbReference>
<sequence length="291" mass="33253">MRVIGVRFKDSGKIYYFDPLDLNINVDDYLIVETVRGIEYGRCVLVDKDIDVSEFTSPIKPVIRLADAADAVIQRENKEASKEAFIIADEKIKKHGLNMKLIDSEYTFDNNKLIFYFTSDQRVDFRDLVKDLASIFRTRIELRQIGVRDEAKIKGGIGQCGRVCCCKNHMGEFAPVSIKMAKDQGLSLNPCKISGACGRLMCCLNYEEEVYEENLKDMPRVGDKVISEFGDAEVIDRSILKREVKVRILSGDDEGDLKVLPLEEITRVYEKDAKNKSSDEEEKIDYLYEED</sequence>
<dbReference type="Proteomes" id="UP001357733">
    <property type="component" value="Unassembled WGS sequence"/>
</dbReference>
<reference evidence="3 4" key="1">
    <citation type="submission" date="2024-01" db="EMBL/GenBank/DDBJ databases">
        <title>Complete genome sequence of Citroniella saccharovorans strain M6.X9, isolated from human fecal sample.</title>
        <authorList>
            <person name="Cheng G."/>
            <person name="Westerholm M."/>
            <person name="Schnurer A."/>
        </authorList>
    </citation>
    <scope>NUCLEOTIDE SEQUENCE [LARGE SCALE GENOMIC DNA]</scope>
    <source>
        <strain evidence="3 4">DSM 29873</strain>
    </source>
</reference>
<keyword evidence="4" id="KW-1185">Reference proteome</keyword>
<evidence type="ECO:0000259" key="2">
    <source>
        <dbReference type="PROSITE" id="PS51411"/>
    </source>
</evidence>
<evidence type="ECO:0000256" key="1">
    <source>
        <dbReference type="SAM" id="MobiDB-lite"/>
    </source>
</evidence>
<accession>A0AAW9MZS6</accession>
<comment type="caution">
    <text evidence="3">The sequence shown here is derived from an EMBL/GenBank/DDBJ whole genome shotgun (WGS) entry which is preliminary data.</text>
</comment>
<feature type="compositionally biased region" description="Acidic residues" evidence="1">
    <location>
        <begin position="279"/>
        <end position="291"/>
    </location>
</feature>
<protein>
    <submittedName>
        <fullName evidence="3">Stage 0 sporulation family protein</fullName>
    </submittedName>
</protein>
<dbReference type="PROSITE" id="PS51411">
    <property type="entry name" value="PSP1_C"/>
    <property type="match status" value="1"/>
</dbReference>
<dbReference type="PANTHER" id="PTHR43830">
    <property type="entry name" value="PROTEIN PSP1"/>
    <property type="match status" value="1"/>
</dbReference>
<dbReference type="GO" id="GO:0005737">
    <property type="term" value="C:cytoplasm"/>
    <property type="evidence" value="ECO:0007669"/>
    <property type="project" value="TreeGrafter"/>
</dbReference>
<dbReference type="InterPro" id="IPR007557">
    <property type="entry name" value="PSP1_C"/>
</dbReference>
<name>A0AAW9MZS6_9FIRM</name>
<dbReference type="PANTHER" id="PTHR43830:SF3">
    <property type="entry name" value="PROTEIN PSP1"/>
    <property type="match status" value="1"/>
</dbReference>
<organism evidence="3 4">
    <name type="scientific">Citroniella saccharovorans</name>
    <dbReference type="NCBI Taxonomy" id="2053367"/>
    <lineage>
        <taxon>Bacteria</taxon>
        <taxon>Bacillati</taxon>
        <taxon>Bacillota</taxon>
        <taxon>Tissierellia</taxon>
        <taxon>Tissierellales</taxon>
        <taxon>Peptoniphilaceae</taxon>
        <taxon>Citroniella</taxon>
    </lineage>
</organism>
<proteinExistence type="predicted"/>
<feature type="domain" description="PSP1 C-terminal" evidence="2">
    <location>
        <begin position="60"/>
        <end position="145"/>
    </location>
</feature>
<evidence type="ECO:0000313" key="4">
    <source>
        <dbReference type="Proteomes" id="UP001357733"/>
    </source>
</evidence>
<feature type="region of interest" description="Disordered" evidence="1">
    <location>
        <begin position="271"/>
        <end position="291"/>
    </location>
</feature>
<dbReference type="AlphaFoldDB" id="A0AAW9MZS6"/>
<dbReference type="NCBIfam" id="NF041131">
    <property type="entry name" value="RicT_YaaT_fam"/>
    <property type="match status" value="1"/>
</dbReference>
<dbReference type="Pfam" id="PF04468">
    <property type="entry name" value="PSP1"/>
    <property type="match status" value="1"/>
</dbReference>
<dbReference type="InterPro" id="IPR047767">
    <property type="entry name" value="PSP1-like"/>
</dbReference>
<dbReference type="RefSeq" id="WP_324620314.1">
    <property type="nucleotide sequence ID" value="NZ_JAYKOT010000003.1"/>
</dbReference>